<evidence type="ECO:0000256" key="8">
    <source>
        <dbReference type="SAM" id="Phobius"/>
    </source>
</evidence>
<dbReference type="GO" id="GO:0009103">
    <property type="term" value="P:lipopolysaccharide biosynthetic process"/>
    <property type="evidence" value="ECO:0007669"/>
    <property type="project" value="UniProtKB-ARBA"/>
</dbReference>
<evidence type="ECO:0000256" key="4">
    <source>
        <dbReference type="ARBA" id="ARBA00022679"/>
    </source>
</evidence>
<sequence>MDFKETFHEWKWTGLGLLVILIIGFGIRIVNLTILPIFVDEAIYVRWAQVMAWEPTLRFLPLSDGKQPLFMWVLMFLIKYFQDPLFIGRLVSVCTGVGTILGIFVFSNLLFKNKLVSLISALIYSFSPFAVFFDRMALVDSMLSMFAIWTAIFGFLTAKYKRLDLAMMAGFTLGFAMLTKSPAIFIAFLLPSFWFLTNLKGIWRLGITYFIAFVMYNIQRLGPNFELLTSRTGDYILPISHIWTNFKDPLLPHLKDFLVWMWSMGPLALIPLILIGTYIGFKKYSKETLLLCIWSFLPVFVQSEYAKAYTARYIFFTLPYFFILSSLTILAWQKTVAKCFLAFIFLAFIFSSLRFDYTLLTNPEKANLPRGERSGYLEEWTAGQGIKEISNYLKTEHFKDPGQQIVVGTEGYFGTLPNGLQIYVNDLPNIIIIGVGVIIEDTPQSLKEALEAGNKTYLVVNKSRFKGNPDKQGFKLIKKFPKVLRLTDSRQYLHYGPQEELFFFELVK</sequence>
<dbReference type="AlphaFoldDB" id="A0A0G0C2P4"/>
<comment type="caution">
    <text evidence="10">The sequence shown here is derived from an EMBL/GenBank/DDBJ whole genome shotgun (WGS) entry which is preliminary data.</text>
</comment>
<evidence type="ECO:0000256" key="3">
    <source>
        <dbReference type="ARBA" id="ARBA00022676"/>
    </source>
</evidence>
<dbReference type="PANTHER" id="PTHR33908">
    <property type="entry name" value="MANNOSYLTRANSFERASE YKCB-RELATED"/>
    <property type="match status" value="1"/>
</dbReference>
<dbReference type="PANTHER" id="PTHR33908:SF11">
    <property type="entry name" value="MEMBRANE PROTEIN"/>
    <property type="match status" value="1"/>
</dbReference>
<comment type="subcellular location">
    <subcellularLocation>
        <location evidence="1">Cell membrane</location>
        <topology evidence="1">Multi-pass membrane protein</topology>
    </subcellularLocation>
</comment>
<protein>
    <recommendedName>
        <fullName evidence="9">Glycosyltransferase RgtA/B/C/D-like domain-containing protein</fullName>
    </recommendedName>
</protein>
<organism evidence="10 11">
    <name type="scientific">Candidatus Woesebacteria bacterium GW2011_GWB1_33_22</name>
    <dbReference type="NCBI Taxonomy" id="1618566"/>
    <lineage>
        <taxon>Bacteria</taxon>
        <taxon>Candidatus Woeseibacteriota</taxon>
    </lineage>
</organism>
<evidence type="ECO:0000256" key="2">
    <source>
        <dbReference type="ARBA" id="ARBA00022475"/>
    </source>
</evidence>
<feature type="transmembrane region" description="Helical" evidence="8">
    <location>
        <begin position="90"/>
        <end position="109"/>
    </location>
</feature>
<name>A0A0G0C2P4_9BACT</name>
<feature type="transmembrane region" description="Helical" evidence="8">
    <location>
        <begin position="339"/>
        <end position="360"/>
    </location>
</feature>
<dbReference type="InterPro" id="IPR050297">
    <property type="entry name" value="LipidA_mod_glycosyltrf_83"/>
</dbReference>
<feature type="transmembrane region" description="Helical" evidence="8">
    <location>
        <begin position="142"/>
        <end position="160"/>
    </location>
</feature>
<evidence type="ECO:0000256" key="7">
    <source>
        <dbReference type="ARBA" id="ARBA00023136"/>
    </source>
</evidence>
<keyword evidence="2" id="KW-1003">Cell membrane</keyword>
<dbReference type="Proteomes" id="UP000034778">
    <property type="component" value="Unassembled WGS sequence"/>
</dbReference>
<evidence type="ECO:0000256" key="6">
    <source>
        <dbReference type="ARBA" id="ARBA00022989"/>
    </source>
</evidence>
<dbReference type="GO" id="GO:0016763">
    <property type="term" value="F:pentosyltransferase activity"/>
    <property type="evidence" value="ECO:0007669"/>
    <property type="project" value="TreeGrafter"/>
</dbReference>
<dbReference type="GO" id="GO:0005886">
    <property type="term" value="C:plasma membrane"/>
    <property type="evidence" value="ECO:0007669"/>
    <property type="project" value="UniProtKB-SubCell"/>
</dbReference>
<keyword evidence="6 8" id="KW-1133">Transmembrane helix</keyword>
<feature type="transmembrane region" description="Helical" evidence="8">
    <location>
        <begin position="311"/>
        <end position="332"/>
    </location>
</feature>
<evidence type="ECO:0000313" key="11">
    <source>
        <dbReference type="Proteomes" id="UP000034778"/>
    </source>
</evidence>
<feature type="transmembrane region" description="Helical" evidence="8">
    <location>
        <begin position="115"/>
        <end position="133"/>
    </location>
</feature>
<evidence type="ECO:0000313" key="10">
    <source>
        <dbReference type="EMBL" id="KKP45425.1"/>
    </source>
</evidence>
<keyword evidence="5 8" id="KW-0812">Transmembrane</keyword>
<gene>
    <name evidence="10" type="ORF">UR35_C0001G0022</name>
</gene>
<reference evidence="10 11" key="1">
    <citation type="journal article" date="2015" name="Nature">
        <title>rRNA introns, odd ribosomes, and small enigmatic genomes across a large radiation of phyla.</title>
        <authorList>
            <person name="Brown C.T."/>
            <person name="Hug L.A."/>
            <person name="Thomas B.C."/>
            <person name="Sharon I."/>
            <person name="Castelle C.J."/>
            <person name="Singh A."/>
            <person name="Wilkins M.J."/>
            <person name="Williams K.H."/>
            <person name="Banfield J.F."/>
        </authorList>
    </citation>
    <scope>NUCLEOTIDE SEQUENCE [LARGE SCALE GENOMIC DNA]</scope>
</reference>
<proteinExistence type="predicted"/>
<evidence type="ECO:0000256" key="1">
    <source>
        <dbReference type="ARBA" id="ARBA00004651"/>
    </source>
</evidence>
<dbReference type="InterPro" id="IPR038731">
    <property type="entry name" value="RgtA/B/C-like"/>
</dbReference>
<accession>A0A0G0C2P4</accession>
<feature type="domain" description="Glycosyltransferase RgtA/B/C/D-like" evidence="9">
    <location>
        <begin position="68"/>
        <end position="213"/>
    </location>
</feature>
<dbReference type="EMBL" id="LBOW01000001">
    <property type="protein sequence ID" value="KKP45425.1"/>
    <property type="molecule type" value="Genomic_DNA"/>
</dbReference>
<feature type="transmembrane region" description="Helical" evidence="8">
    <location>
        <begin position="166"/>
        <end position="190"/>
    </location>
</feature>
<feature type="transmembrane region" description="Helical" evidence="8">
    <location>
        <begin position="257"/>
        <end position="281"/>
    </location>
</feature>
<dbReference type="STRING" id="1618566.UR35_C0001G0022"/>
<feature type="transmembrane region" description="Helical" evidence="8">
    <location>
        <begin position="12"/>
        <end position="39"/>
    </location>
</feature>
<keyword evidence="7 8" id="KW-0472">Membrane</keyword>
<keyword evidence="4" id="KW-0808">Transferase</keyword>
<evidence type="ECO:0000256" key="5">
    <source>
        <dbReference type="ARBA" id="ARBA00022692"/>
    </source>
</evidence>
<dbReference type="Pfam" id="PF13231">
    <property type="entry name" value="PMT_2"/>
    <property type="match status" value="1"/>
</dbReference>
<keyword evidence="3" id="KW-0328">Glycosyltransferase</keyword>
<evidence type="ECO:0000259" key="9">
    <source>
        <dbReference type="Pfam" id="PF13231"/>
    </source>
</evidence>
<feature type="transmembrane region" description="Helical" evidence="8">
    <location>
        <begin position="202"/>
        <end position="219"/>
    </location>
</feature>